<dbReference type="Gene3D" id="1.25.40.10">
    <property type="entry name" value="Tetratricopeptide repeat domain"/>
    <property type="match status" value="1"/>
</dbReference>
<dbReference type="InterPro" id="IPR019734">
    <property type="entry name" value="TPR_rpt"/>
</dbReference>
<evidence type="ECO:0008006" key="2">
    <source>
        <dbReference type="Google" id="ProtNLM"/>
    </source>
</evidence>
<organism evidence="1">
    <name type="scientific">bioreactor metagenome</name>
    <dbReference type="NCBI Taxonomy" id="1076179"/>
    <lineage>
        <taxon>unclassified sequences</taxon>
        <taxon>metagenomes</taxon>
        <taxon>ecological metagenomes</taxon>
    </lineage>
</organism>
<dbReference type="PROSITE" id="PS50005">
    <property type="entry name" value="TPR"/>
    <property type="match status" value="1"/>
</dbReference>
<sequence>MINNKNNNVMKKGVKAFIFLLMISLGFTGVSRAQTDDDSEEKATAAGPKYGADSASCVMHLSLYREFYKQKNFKDALPHWRWVFFNCPVASQNTYIDGAKIFSTKIDECKEPALREKFIDTLMMVYDQRIRHFNREGYVLGRKGIDLFTYRTEKTELIYPVLKKSVELSGNKSEGAVLVYYFRAIISMVDLQKLDKSAIVDGYDQISEIIDFNIKANQDKAKALANWENIKANIESTFEPFATCPDLIGIYEKKYAEKPDDIELLTKITNVLDRKKCTDSQLFFKATEKLHKLQPSAQSAYLMGSLNLEKNNISKAAEYMQEAANLFEDNTDKIKALNLLANINFNQRNYQQARANALRILQLDPNYGKALILIGDLYAASLSMCTDDDMGGKTVFWAAVDKYARARSVDPSVEAEANSKIAQFSRHFPPASDLFFRDLNEGSSYTVGCWINETTTIRAAK</sequence>
<dbReference type="SMART" id="SM00028">
    <property type="entry name" value="TPR"/>
    <property type="match status" value="2"/>
</dbReference>
<accession>A0A644UJ36</accession>
<dbReference type="InterPro" id="IPR011990">
    <property type="entry name" value="TPR-like_helical_dom_sf"/>
</dbReference>
<name>A0A644UJ36_9ZZZZ</name>
<evidence type="ECO:0000313" key="1">
    <source>
        <dbReference type="EMBL" id="MPL79028.1"/>
    </source>
</evidence>
<proteinExistence type="predicted"/>
<protein>
    <recommendedName>
        <fullName evidence="2">Tetratricopeptide repeat protein</fullName>
    </recommendedName>
</protein>
<dbReference type="EMBL" id="VSSQ01000122">
    <property type="protein sequence ID" value="MPL79028.1"/>
    <property type="molecule type" value="Genomic_DNA"/>
</dbReference>
<reference evidence="1" key="1">
    <citation type="submission" date="2019-08" db="EMBL/GenBank/DDBJ databases">
        <authorList>
            <person name="Kucharzyk K."/>
            <person name="Murdoch R.W."/>
            <person name="Higgins S."/>
            <person name="Loffler F."/>
        </authorList>
    </citation>
    <scope>NUCLEOTIDE SEQUENCE</scope>
</reference>
<comment type="caution">
    <text evidence="1">The sequence shown here is derived from an EMBL/GenBank/DDBJ whole genome shotgun (WGS) entry which is preliminary data.</text>
</comment>
<gene>
    <name evidence="1" type="ORF">SDC9_24902</name>
</gene>
<dbReference type="SUPFAM" id="SSF48452">
    <property type="entry name" value="TPR-like"/>
    <property type="match status" value="1"/>
</dbReference>
<dbReference type="AlphaFoldDB" id="A0A644UJ36"/>